<proteinExistence type="inferred from homology"/>
<comment type="similarity">
    <text evidence="2">Belongs to the CLV3/ESR signal peptide family.</text>
</comment>
<sequence>MATLLKGTYRLGMLPMIFIVLIMSVGSSKARISPVFSTMPKKNDNHIILHELELQIQYFQRRLIQNAGTQRVAPGGPDSQHH</sequence>
<comment type="subcellular location">
    <subcellularLocation>
        <location evidence="1">Secreted</location>
        <location evidence="1">Extracellular space</location>
    </subcellularLocation>
</comment>
<evidence type="ECO:0000256" key="4">
    <source>
        <dbReference type="ARBA" id="ARBA00022729"/>
    </source>
</evidence>
<keyword evidence="7" id="KW-0379">Hydroxylation</keyword>
<dbReference type="Proteomes" id="UP000811246">
    <property type="component" value="Chromosome 11"/>
</dbReference>
<evidence type="ECO:0000256" key="6">
    <source>
        <dbReference type="ARBA" id="ARBA00023180"/>
    </source>
</evidence>
<dbReference type="GO" id="GO:0030154">
    <property type="term" value="P:cell differentiation"/>
    <property type="evidence" value="ECO:0007669"/>
    <property type="project" value="UniProtKB-KW"/>
</dbReference>
<keyword evidence="4" id="KW-0732">Signal</keyword>
<evidence type="ECO:0000256" key="1">
    <source>
        <dbReference type="ARBA" id="ARBA00004239"/>
    </source>
</evidence>
<evidence type="ECO:0008006" key="10">
    <source>
        <dbReference type="Google" id="ProtNLM"/>
    </source>
</evidence>
<evidence type="ECO:0000256" key="7">
    <source>
        <dbReference type="ARBA" id="ARBA00023278"/>
    </source>
</evidence>
<evidence type="ECO:0000313" key="8">
    <source>
        <dbReference type="EMBL" id="KAG6689180.1"/>
    </source>
</evidence>
<dbReference type="PANTHER" id="PTHR36016">
    <property type="entry name" value="CLAVATA3/ESR (CLE)-RELATED PROTEIN 7"/>
    <property type="match status" value="1"/>
</dbReference>
<dbReference type="PANTHER" id="PTHR36016:SF4">
    <property type="entry name" value="CLAVATA3_ESR (CLE) GENE FAMILY MEMBER"/>
    <property type="match status" value="1"/>
</dbReference>
<keyword evidence="3" id="KW-0964">Secreted</keyword>
<protein>
    <recommendedName>
        <fullName evidence="10">CLAVATA3/ESR (CLE)-related protein</fullName>
    </recommendedName>
</protein>
<reference evidence="8" key="1">
    <citation type="submission" date="2021-01" db="EMBL/GenBank/DDBJ databases">
        <authorList>
            <person name="Lovell J.T."/>
            <person name="Bentley N."/>
            <person name="Bhattarai G."/>
            <person name="Jenkins J.W."/>
            <person name="Sreedasyam A."/>
            <person name="Alarcon Y."/>
            <person name="Bock C."/>
            <person name="Boston L."/>
            <person name="Carlson J."/>
            <person name="Cervantes K."/>
            <person name="Clermont K."/>
            <person name="Krom N."/>
            <person name="Kubenka K."/>
            <person name="Mamidi S."/>
            <person name="Mattison C."/>
            <person name="Monteros M."/>
            <person name="Pisani C."/>
            <person name="Plott C."/>
            <person name="Rajasekar S."/>
            <person name="Rhein H.S."/>
            <person name="Rohla C."/>
            <person name="Song M."/>
            <person name="Hilaire R.S."/>
            <person name="Shu S."/>
            <person name="Wells L."/>
            <person name="Wang X."/>
            <person name="Webber J."/>
            <person name="Heerema R.J."/>
            <person name="Klein P."/>
            <person name="Conner P."/>
            <person name="Grauke L."/>
            <person name="Grimwood J."/>
            <person name="Schmutz J."/>
            <person name="Randall J.J."/>
        </authorList>
    </citation>
    <scope>NUCLEOTIDE SEQUENCE</scope>
    <source>
        <tissue evidence="8">Leaf</tissue>
    </source>
</reference>
<evidence type="ECO:0000256" key="3">
    <source>
        <dbReference type="ARBA" id="ARBA00022525"/>
    </source>
</evidence>
<accession>A0A922IZY9</accession>
<dbReference type="OrthoDB" id="1294290at2759"/>
<organism evidence="8 9">
    <name type="scientific">Carya illinoinensis</name>
    <name type="common">Pecan</name>
    <dbReference type="NCBI Taxonomy" id="32201"/>
    <lineage>
        <taxon>Eukaryota</taxon>
        <taxon>Viridiplantae</taxon>
        <taxon>Streptophyta</taxon>
        <taxon>Embryophyta</taxon>
        <taxon>Tracheophyta</taxon>
        <taxon>Spermatophyta</taxon>
        <taxon>Magnoliopsida</taxon>
        <taxon>eudicotyledons</taxon>
        <taxon>Gunneridae</taxon>
        <taxon>Pentapetalae</taxon>
        <taxon>rosids</taxon>
        <taxon>fabids</taxon>
        <taxon>Fagales</taxon>
        <taxon>Juglandaceae</taxon>
        <taxon>Carya</taxon>
    </lineage>
</organism>
<keyword evidence="6" id="KW-0325">Glycoprotein</keyword>
<keyword evidence="5" id="KW-0221">Differentiation</keyword>
<dbReference type="AlphaFoldDB" id="A0A922IZY9"/>
<gene>
    <name evidence="8" type="ORF">I3842_11G161500</name>
</gene>
<dbReference type="GO" id="GO:0005576">
    <property type="term" value="C:extracellular region"/>
    <property type="evidence" value="ECO:0007669"/>
    <property type="project" value="UniProtKB-SubCell"/>
</dbReference>
<evidence type="ECO:0000256" key="5">
    <source>
        <dbReference type="ARBA" id="ARBA00022782"/>
    </source>
</evidence>
<dbReference type="InterPro" id="IPR039617">
    <property type="entry name" value="CLAVATA3-CLE"/>
</dbReference>
<name>A0A922IZY9_CARIL</name>
<evidence type="ECO:0000256" key="2">
    <source>
        <dbReference type="ARBA" id="ARBA00005416"/>
    </source>
</evidence>
<comment type="caution">
    <text evidence="8">The sequence shown here is derived from an EMBL/GenBank/DDBJ whole genome shotgun (WGS) entry which is preliminary data.</text>
</comment>
<dbReference type="EMBL" id="CM031835">
    <property type="protein sequence ID" value="KAG6689180.1"/>
    <property type="molecule type" value="Genomic_DNA"/>
</dbReference>
<evidence type="ECO:0000313" key="9">
    <source>
        <dbReference type="Proteomes" id="UP000811246"/>
    </source>
</evidence>